<dbReference type="GO" id="GO:0016740">
    <property type="term" value="F:transferase activity"/>
    <property type="evidence" value="ECO:0007669"/>
    <property type="project" value="UniProtKB-KW"/>
</dbReference>
<dbReference type="InterPro" id="IPR039448">
    <property type="entry name" value="Beta_helix"/>
</dbReference>
<dbReference type="InterPro" id="IPR011050">
    <property type="entry name" value="Pectin_lyase_fold/virulence"/>
</dbReference>
<feature type="domain" description="Right handed beta helix" evidence="2">
    <location>
        <begin position="144"/>
        <end position="309"/>
    </location>
</feature>
<dbReference type="RefSeq" id="WP_129786315.1">
    <property type="nucleotide sequence ID" value="NZ_RZHH01000003.1"/>
</dbReference>
<evidence type="ECO:0000259" key="2">
    <source>
        <dbReference type="Pfam" id="PF13229"/>
    </source>
</evidence>
<feature type="domain" description="Rhamnogalacturonase A/B/Epimerase-like pectate lyase" evidence="1">
    <location>
        <begin position="48"/>
        <end position="123"/>
    </location>
</feature>
<protein>
    <submittedName>
        <fullName evidence="3">Glycosyl transferase</fullName>
    </submittedName>
</protein>
<dbReference type="AlphaFoldDB" id="A0A482T2U5"/>
<name>A0A482T2U5_9EURY</name>
<dbReference type="InterPro" id="IPR012334">
    <property type="entry name" value="Pectin_lyas_fold"/>
</dbReference>
<evidence type="ECO:0000313" key="4">
    <source>
        <dbReference type="Proteomes" id="UP000294028"/>
    </source>
</evidence>
<dbReference type="Pfam" id="PF13229">
    <property type="entry name" value="Beta_helix"/>
    <property type="match status" value="2"/>
</dbReference>
<dbReference type="EMBL" id="RZHH01000003">
    <property type="protein sequence ID" value="RYJ08412.1"/>
    <property type="molecule type" value="Genomic_DNA"/>
</dbReference>
<evidence type="ECO:0000259" key="1">
    <source>
        <dbReference type="Pfam" id="PF12708"/>
    </source>
</evidence>
<comment type="caution">
    <text evidence="3">The sequence shown here is derived from an EMBL/GenBank/DDBJ whole genome shotgun (WGS) entry which is preliminary data.</text>
</comment>
<dbReference type="InterPro" id="IPR006626">
    <property type="entry name" value="PbH1"/>
</dbReference>
<dbReference type="Proteomes" id="UP000294028">
    <property type="component" value="Unassembled WGS sequence"/>
</dbReference>
<sequence length="556" mass="59343">MVDIELKNEDGKIVGYDSNGNKIPIRFGETEHDSVTTEVSHTKQDPVVNVKAWGAKGDGSTNDTQAIRDALSYLKEEGGGRLFFPAGTYVVCENSGPEKTFDLTDKPNLEICGVGYASHIKAKDGVAEGVDAGVVIFHGGENADIHDLRVDGRRSTQGKLSGSSDGGNFVQLGANSTLHDVWSVNSTGDGVETVGDGVSVSDCLFRNNEKRDIHIRGSNTSVNDNLCENCQEGFAIKVGTATTEKGNISTVEITDNVIDNPVTGGISIGQKSAWATDATIVSNRIVDSGGHGIRSETAAKGLEIAGNTVVKSAKDGIHVTVTERSAADCIRPQVTNNTVRDSGNYGIAVSNLTQERVSAAVASPRIKDNDVFGAGQAACRVSNTDDPRIDSNTFEGSQKQGLHVTSSVTLSRVRIRDNDIIDNNQADSSFDGIRTYADNASISALVIRGNEIDSVGEPQHQRGISIWDGAGSYSSVHLRDNTVMNQTEVAYGISESDWYSVVWGNYPSEVVDVRSLTEYEGNKAYHDGSGEMPSGPAFYDVYEKKWTSLVDGTTSI</sequence>
<keyword evidence="3" id="KW-0808">Transferase</keyword>
<dbReference type="SMART" id="SM00710">
    <property type="entry name" value="PbH1"/>
    <property type="match status" value="10"/>
</dbReference>
<dbReference type="Pfam" id="PF12708">
    <property type="entry name" value="Pect-lyase_RHGA_epim"/>
    <property type="match status" value="1"/>
</dbReference>
<reference evidence="3 4" key="1">
    <citation type="submission" date="2018-12" db="EMBL/GenBank/DDBJ databases">
        <title>Genome analysis provides insights into bioremediation potentialities of Halogeometricum borinquense strain N11.</title>
        <authorList>
            <person name="Najjari A."/>
            <person name="Youssef N."/>
            <person name="Fhoula I."/>
            <person name="Ben Dhia O."/>
            <person name="Mahjoubi M."/>
            <person name="Ouzari H.I."/>
            <person name="Cherif A."/>
        </authorList>
    </citation>
    <scope>NUCLEOTIDE SEQUENCE [LARGE SCALE GENOMIC DNA]</scope>
    <source>
        <strain evidence="3 4">N11</strain>
    </source>
</reference>
<dbReference type="Gene3D" id="2.160.20.10">
    <property type="entry name" value="Single-stranded right-handed beta-helix, Pectin lyase-like"/>
    <property type="match status" value="2"/>
</dbReference>
<gene>
    <name evidence="3" type="ORF">ELS19_17865</name>
</gene>
<dbReference type="SUPFAM" id="SSF51126">
    <property type="entry name" value="Pectin lyase-like"/>
    <property type="match status" value="2"/>
</dbReference>
<feature type="domain" description="Right handed beta helix" evidence="2">
    <location>
        <begin position="333"/>
        <end position="494"/>
    </location>
</feature>
<dbReference type="InterPro" id="IPR024535">
    <property type="entry name" value="RHGA/B-epi-like_pectate_lyase"/>
</dbReference>
<accession>A0A482T2U5</accession>
<organism evidence="3 4">
    <name type="scientific">Halogeometricum borinquense</name>
    <dbReference type="NCBI Taxonomy" id="60847"/>
    <lineage>
        <taxon>Archaea</taxon>
        <taxon>Methanobacteriati</taxon>
        <taxon>Methanobacteriota</taxon>
        <taxon>Stenosarchaea group</taxon>
        <taxon>Halobacteria</taxon>
        <taxon>Halobacteriales</taxon>
        <taxon>Haloferacaceae</taxon>
        <taxon>Halogeometricum</taxon>
    </lineage>
</organism>
<evidence type="ECO:0000313" key="3">
    <source>
        <dbReference type="EMBL" id="RYJ08412.1"/>
    </source>
</evidence>
<proteinExistence type="predicted"/>